<evidence type="ECO:0000256" key="3">
    <source>
        <dbReference type="ARBA" id="ARBA00022679"/>
    </source>
</evidence>
<evidence type="ECO:0000313" key="10">
    <source>
        <dbReference type="Proteomes" id="UP000320776"/>
    </source>
</evidence>
<dbReference type="Pfam" id="PF05066">
    <property type="entry name" value="HARE-HTH"/>
    <property type="match status" value="1"/>
</dbReference>
<dbReference type="EMBL" id="CP036259">
    <property type="protein sequence ID" value="QDR83322.1"/>
    <property type="molecule type" value="Genomic_DNA"/>
</dbReference>
<dbReference type="GO" id="GO:0000428">
    <property type="term" value="C:DNA-directed RNA polymerase complex"/>
    <property type="evidence" value="ECO:0007669"/>
    <property type="project" value="UniProtKB-KW"/>
</dbReference>
<evidence type="ECO:0000313" key="9">
    <source>
        <dbReference type="EMBL" id="QDR83322.1"/>
    </source>
</evidence>
<gene>
    <name evidence="9" type="primary">rpoE</name>
    <name evidence="9" type="ORF">SPTER_48060</name>
</gene>
<keyword evidence="10" id="KW-1185">Reference proteome</keyword>
<protein>
    <recommendedName>
        <fullName evidence="6">RNAP delta factor</fullName>
    </recommendedName>
</protein>
<keyword evidence="3" id="KW-0808">Transferase</keyword>
<dbReference type="PROSITE" id="PS51913">
    <property type="entry name" value="HTH_HARE"/>
    <property type="match status" value="1"/>
</dbReference>
<evidence type="ECO:0000256" key="7">
    <source>
        <dbReference type="SAM" id="MobiDB-lite"/>
    </source>
</evidence>
<dbReference type="Gene3D" id="1.10.10.1250">
    <property type="entry name" value="RNA polymerase, subunit delta, N-terminal domain"/>
    <property type="match status" value="1"/>
</dbReference>
<dbReference type="Proteomes" id="UP000320776">
    <property type="component" value="Chromosome"/>
</dbReference>
<organism evidence="9 10">
    <name type="scientific">Sporomusa termitida</name>
    <dbReference type="NCBI Taxonomy" id="2377"/>
    <lineage>
        <taxon>Bacteria</taxon>
        <taxon>Bacillati</taxon>
        <taxon>Bacillota</taxon>
        <taxon>Negativicutes</taxon>
        <taxon>Selenomonadales</taxon>
        <taxon>Sporomusaceae</taxon>
        <taxon>Sporomusa</taxon>
    </lineage>
</organism>
<dbReference type="RefSeq" id="WP_144352613.1">
    <property type="nucleotide sequence ID" value="NZ_CP036259.1"/>
</dbReference>
<feature type="compositionally biased region" description="Acidic residues" evidence="7">
    <location>
        <begin position="117"/>
        <end position="142"/>
    </location>
</feature>
<keyword evidence="2 9" id="KW-0240">DNA-directed RNA polymerase</keyword>
<dbReference type="OrthoDB" id="401223at2"/>
<evidence type="ECO:0000256" key="4">
    <source>
        <dbReference type="ARBA" id="ARBA00022695"/>
    </source>
</evidence>
<dbReference type="GO" id="GO:0006355">
    <property type="term" value="P:regulation of DNA-templated transcription"/>
    <property type="evidence" value="ECO:0007669"/>
    <property type="project" value="InterPro"/>
</dbReference>
<dbReference type="GO" id="GO:0016779">
    <property type="term" value="F:nucleotidyltransferase activity"/>
    <property type="evidence" value="ECO:0007669"/>
    <property type="project" value="UniProtKB-KW"/>
</dbReference>
<keyword evidence="5" id="KW-0804">Transcription</keyword>
<name>A0A517E145_9FIRM</name>
<accession>A0A517E145</accession>
<dbReference type="InterPro" id="IPR029757">
    <property type="entry name" value="RpoE"/>
</dbReference>
<keyword evidence="4" id="KW-0548">Nucleotidyltransferase</keyword>
<dbReference type="NCBIfam" id="TIGR04567">
    <property type="entry name" value="RNAP_delt_lowGC"/>
    <property type="match status" value="1"/>
</dbReference>
<evidence type="ECO:0000259" key="8">
    <source>
        <dbReference type="PROSITE" id="PS51913"/>
    </source>
</evidence>
<comment type="similarity">
    <text evidence="1">Belongs to the RpoE family.</text>
</comment>
<evidence type="ECO:0000256" key="5">
    <source>
        <dbReference type="ARBA" id="ARBA00023163"/>
    </source>
</evidence>
<evidence type="ECO:0000256" key="2">
    <source>
        <dbReference type="ARBA" id="ARBA00022478"/>
    </source>
</evidence>
<dbReference type="InterPro" id="IPR007759">
    <property type="entry name" value="Asxl_HARE-HTH"/>
</dbReference>
<dbReference type="GO" id="GO:0006351">
    <property type="term" value="P:DNA-templated transcription"/>
    <property type="evidence" value="ECO:0007669"/>
    <property type="project" value="InterPro"/>
</dbReference>
<dbReference type="KEGG" id="sted:SPTER_48060"/>
<dbReference type="AlphaFoldDB" id="A0A517E145"/>
<evidence type="ECO:0000256" key="6">
    <source>
        <dbReference type="ARBA" id="ARBA00031937"/>
    </source>
</evidence>
<evidence type="ECO:0000256" key="1">
    <source>
        <dbReference type="ARBA" id="ARBA00009828"/>
    </source>
</evidence>
<proteinExistence type="inferred from homology"/>
<sequence>MANNILKNDFGEVSLAYQILKTAGHPLYYRELIDRVVAAKGSTIRPPAHIIAEIHTQINLDSRFVHTGKSTWGLTEWSPQRISLRETEETAAARQDDVRREKLLAAIQQDFDHEEAGLAEEPADLMEDENEIEEDEEELESN</sequence>
<reference evidence="9 10" key="1">
    <citation type="submission" date="2019-02" db="EMBL/GenBank/DDBJ databases">
        <title>Closed genome of Sporomusa termitida DSM 4440.</title>
        <authorList>
            <person name="Poehlein A."/>
            <person name="Daniel R."/>
        </authorList>
    </citation>
    <scope>NUCLEOTIDE SEQUENCE [LARGE SCALE GENOMIC DNA]</scope>
    <source>
        <strain evidence="9 10">DSM 4440</strain>
    </source>
</reference>
<feature type="domain" description="HTH HARE-type" evidence="8">
    <location>
        <begin position="10"/>
        <end position="77"/>
    </location>
</feature>
<feature type="region of interest" description="Disordered" evidence="7">
    <location>
        <begin position="110"/>
        <end position="142"/>
    </location>
</feature>
<dbReference type="InterPro" id="IPR038087">
    <property type="entry name" value="RNAP_delta_N_dom_sf"/>
</dbReference>